<dbReference type="Proteomes" id="UP001611383">
    <property type="component" value="Chromosome"/>
</dbReference>
<dbReference type="Pfam" id="PF02895">
    <property type="entry name" value="H-kinase_dim"/>
    <property type="match status" value="1"/>
</dbReference>
<organism evidence="17 18">
    <name type="scientific">Archangium minus</name>
    <dbReference type="NCBI Taxonomy" id="83450"/>
    <lineage>
        <taxon>Bacteria</taxon>
        <taxon>Pseudomonadati</taxon>
        <taxon>Myxococcota</taxon>
        <taxon>Myxococcia</taxon>
        <taxon>Myxococcales</taxon>
        <taxon>Cystobacterineae</taxon>
        <taxon>Archangiaceae</taxon>
        <taxon>Archangium</taxon>
    </lineage>
</organism>
<evidence type="ECO:0000256" key="13">
    <source>
        <dbReference type="SAM" id="MobiDB-lite"/>
    </source>
</evidence>
<dbReference type="InterPro" id="IPR036061">
    <property type="entry name" value="CheW-like_dom_sf"/>
</dbReference>
<sequence>MEIDHDALLQAFLVECDELLVLMEEQLVGLEQQPEPERLKTIFRAAHTLKGNATCVALPSFVEFAHVVEDLLDRLRSGELAVSHEIVSLLLSAVDVMRELRARVPGGQVTLTAHQRGLMELMSRRARKEFAAGGAAVDARDSSTSPPPEQPGRKLLAEEERARNLRVGINKLDRMVDLIGELSIAQGGVTAMLEGEKWRSREELLEANRVGERLLRELQELVMKVRMVPLGPTFRQYVRTVRDLAASQGKQVELVFEGEDVEMDTAVVDNVRDPLLHMIRNAIDHGIETPTVRRARGKPELSQLKLRASHDSGSILIEVIDDGAGLDKAKIIERARALGLSREPEALPEEELFALIFEPGFSTAQEITATSGRGVGMDVVRRNVEALRGKVTVQSREGHGVTISLRLPLTFAIIDGFLVGVGSETYVVPLDAVLECVELPESARERAEERDGVLNLRGEPVPFLRLRHLFSHSTAAPQRESLVIVQYQQGKVGLVVDTLLGESQTVIKPLGTFFKELPCISGASILGNGRIALILDDAALLREATRPRLSAAS</sequence>
<dbReference type="SMART" id="SM00260">
    <property type="entry name" value="CheW"/>
    <property type="match status" value="1"/>
</dbReference>
<protein>
    <recommendedName>
        <fullName evidence="3">Chemotaxis protein CheA</fullName>
        <ecNumber evidence="2">2.7.13.3</ecNumber>
    </recommendedName>
</protein>
<keyword evidence="8" id="KW-0418">Kinase</keyword>
<dbReference type="Pfam" id="PF01584">
    <property type="entry name" value="CheW"/>
    <property type="match status" value="1"/>
</dbReference>
<keyword evidence="10" id="KW-0902">Two-component regulatory system</keyword>
<evidence type="ECO:0000259" key="14">
    <source>
        <dbReference type="PROSITE" id="PS50109"/>
    </source>
</evidence>
<dbReference type="InterPro" id="IPR005467">
    <property type="entry name" value="His_kinase_dom"/>
</dbReference>
<dbReference type="SMART" id="SM00073">
    <property type="entry name" value="HPT"/>
    <property type="match status" value="1"/>
</dbReference>
<dbReference type="RefSeq" id="WP_395816810.1">
    <property type="nucleotide sequence ID" value="NZ_CP043494.1"/>
</dbReference>
<dbReference type="PROSITE" id="PS50894">
    <property type="entry name" value="HPT"/>
    <property type="match status" value="1"/>
</dbReference>
<dbReference type="Gene3D" id="3.30.565.10">
    <property type="entry name" value="Histidine kinase-like ATPase, C-terminal domain"/>
    <property type="match status" value="1"/>
</dbReference>
<dbReference type="EMBL" id="CP043494">
    <property type="protein sequence ID" value="WNG44296.1"/>
    <property type="molecule type" value="Genomic_DNA"/>
</dbReference>
<gene>
    <name evidence="17" type="ORF">F0U60_09370</name>
</gene>
<evidence type="ECO:0000256" key="10">
    <source>
        <dbReference type="ARBA" id="ARBA00023012"/>
    </source>
</evidence>
<dbReference type="SUPFAM" id="SSF47384">
    <property type="entry name" value="Homodimeric domain of signal transducing histidine kinase"/>
    <property type="match status" value="1"/>
</dbReference>
<dbReference type="SMART" id="SM01231">
    <property type="entry name" value="H-kinase_dim"/>
    <property type="match status" value="1"/>
</dbReference>
<evidence type="ECO:0000259" key="15">
    <source>
        <dbReference type="PROSITE" id="PS50851"/>
    </source>
</evidence>
<dbReference type="InterPro" id="IPR036641">
    <property type="entry name" value="HPT_dom_sf"/>
</dbReference>
<keyword evidence="7" id="KW-0547">Nucleotide-binding</keyword>
<evidence type="ECO:0000256" key="1">
    <source>
        <dbReference type="ARBA" id="ARBA00000085"/>
    </source>
</evidence>
<dbReference type="PROSITE" id="PS50851">
    <property type="entry name" value="CHEW"/>
    <property type="match status" value="1"/>
</dbReference>
<dbReference type="Pfam" id="PF01627">
    <property type="entry name" value="Hpt"/>
    <property type="match status" value="1"/>
</dbReference>
<dbReference type="CDD" id="cd00088">
    <property type="entry name" value="HPT"/>
    <property type="match status" value="1"/>
</dbReference>
<dbReference type="Gene3D" id="1.20.120.160">
    <property type="entry name" value="HPT domain"/>
    <property type="match status" value="1"/>
</dbReference>
<evidence type="ECO:0000259" key="16">
    <source>
        <dbReference type="PROSITE" id="PS50894"/>
    </source>
</evidence>
<dbReference type="InterPro" id="IPR002545">
    <property type="entry name" value="CheW-lke_dom"/>
</dbReference>
<evidence type="ECO:0000256" key="12">
    <source>
        <dbReference type="PROSITE-ProRule" id="PRU00110"/>
    </source>
</evidence>
<evidence type="ECO:0000256" key="5">
    <source>
        <dbReference type="ARBA" id="ARBA00022553"/>
    </source>
</evidence>
<evidence type="ECO:0000313" key="17">
    <source>
        <dbReference type="EMBL" id="WNG44296.1"/>
    </source>
</evidence>
<keyword evidence="4" id="KW-0145">Chemotaxis</keyword>
<evidence type="ECO:0000256" key="4">
    <source>
        <dbReference type="ARBA" id="ARBA00022500"/>
    </source>
</evidence>
<comment type="catalytic activity">
    <reaction evidence="1">
        <text>ATP + protein L-histidine = ADP + protein N-phospho-L-histidine.</text>
        <dbReference type="EC" id="2.7.13.3"/>
    </reaction>
</comment>
<dbReference type="Gene3D" id="2.30.30.40">
    <property type="entry name" value="SH3 Domains"/>
    <property type="match status" value="1"/>
</dbReference>
<dbReference type="PANTHER" id="PTHR43395:SF10">
    <property type="entry name" value="CHEMOTAXIS PROTEIN CHEA"/>
    <property type="match status" value="1"/>
</dbReference>
<dbReference type="SUPFAM" id="SSF50341">
    <property type="entry name" value="CheW-like"/>
    <property type="match status" value="1"/>
</dbReference>
<dbReference type="PRINTS" id="PR00344">
    <property type="entry name" value="BCTRLSENSOR"/>
</dbReference>
<reference evidence="17 18" key="1">
    <citation type="submission" date="2019-08" db="EMBL/GenBank/DDBJ databases">
        <title>Archangium and Cystobacter genomes.</title>
        <authorList>
            <person name="Chen I.-C.K."/>
            <person name="Wielgoss S."/>
        </authorList>
    </citation>
    <scope>NUCLEOTIDE SEQUENCE [LARGE SCALE GENOMIC DNA]</scope>
    <source>
        <strain evidence="17 18">Cbm 6</strain>
    </source>
</reference>
<comment type="function">
    <text evidence="11">Involved in the transmission of sensory signals from the chemoreceptors to the flagellar motors. CheA is autophosphorylated; it can transfer its phosphate group to either CheB or CheY.</text>
</comment>
<evidence type="ECO:0000256" key="11">
    <source>
        <dbReference type="ARBA" id="ARBA00035100"/>
    </source>
</evidence>
<dbReference type="InterPro" id="IPR037006">
    <property type="entry name" value="CheA-like_homodim_sf"/>
</dbReference>
<evidence type="ECO:0000313" key="18">
    <source>
        <dbReference type="Proteomes" id="UP001611383"/>
    </source>
</evidence>
<feature type="region of interest" description="Disordered" evidence="13">
    <location>
        <begin position="133"/>
        <end position="154"/>
    </location>
</feature>
<keyword evidence="18" id="KW-1185">Reference proteome</keyword>
<evidence type="ECO:0000256" key="9">
    <source>
        <dbReference type="ARBA" id="ARBA00022840"/>
    </source>
</evidence>
<evidence type="ECO:0000256" key="8">
    <source>
        <dbReference type="ARBA" id="ARBA00022777"/>
    </source>
</evidence>
<dbReference type="InterPro" id="IPR008207">
    <property type="entry name" value="Sig_transdc_His_kin_Hpt_dom"/>
</dbReference>
<dbReference type="SMART" id="SM00387">
    <property type="entry name" value="HATPase_c"/>
    <property type="match status" value="1"/>
</dbReference>
<dbReference type="PROSITE" id="PS50109">
    <property type="entry name" value="HIS_KIN"/>
    <property type="match status" value="1"/>
</dbReference>
<accession>A0ABY9WKE6</accession>
<proteinExistence type="predicted"/>
<feature type="domain" description="Histidine kinase" evidence="14">
    <location>
        <begin position="160"/>
        <end position="411"/>
    </location>
</feature>
<dbReference type="SUPFAM" id="SSF47226">
    <property type="entry name" value="Histidine-containing phosphotransfer domain, HPT domain"/>
    <property type="match status" value="1"/>
</dbReference>
<dbReference type="EC" id="2.7.13.3" evidence="2"/>
<dbReference type="InterPro" id="IPR036097">
    <property type="entry name" value="HisK_dim/P_sf"/>
</dbReference>
<feature type="modified residue" description="Phosphohistidine" evidence="12">
    <location>
        <position position="47"/>
    </location>
</feature>
<evidence type="ECO:0000256" key="7">
    <source>
        <dbReference type="ARBA" id="ARBA00022741"/>
    </source>
</evidence>
<dbReference type="CDD" id="cd00731">
    <property type="entry name" value="CheA_reg"/>
    <property type="match status" value="1"/>
</dbReference>
<dbReference type="InterPro" id="IPR004105">
    <property type="entry name" value="CheA-like_dim"/>
</dbReference>
<dbReference type="SUPFAM" id="SSF55874">
    <property type="entry name" value="ATPase domain of HSP90 chaperone/DNA topoisomerase II/histidine kinase"/>
    <property type="match status" value="1"/>
</dbReference>
<dbReference type="InterPro" id="IPR036890">
    <property type="entry name" value="HATPase_C_sf"/>
</dbReference>
<dbReference type="PANTHER" id="PTHR43395">
    <property type="entry name" value="SENSOR HISTIDINE KINASE CHEA"/>
    <property type="match status" value="1"/>
</dbReference>
<keyword evidence="6" id="KW-0808">Transferase</keyword>
<keyword evidence="9" id="KW-0067">ATP-binding</keyword>
<dbReference type="InterPro" id="IPR003594">
    <property type="entry name" value="HATPase_dom"/>
</dbReference>
<feature type="domain" description="CheW-like" evidence="15">
    <location>
        <begin position="413"/>
        <end position="546"/>
    </location>
</feature>
<dbReference type="InterPro" id="IPR004358">
    <property type="entry name" value="Sig_transdc_His_kin-like_C"/>
</dbReference>
<evidence type="ECO:0000256" key="6">
    <source>
        <dbReference type="ARBA" id="ARBA00022679"/>
    </source>
</evidence>
<evidence type="ECO:0000256" key="2">
    <source>
        <dbReference type="ARBA" id="ARBA00012438"/>
    </source>
</evidence>
<keyword evidence="5 12" id="KW-0597">Phosphoprotein</keyword>
<name>A0ABY9WKE6_9BACT</name>
<feature type="domain" description="HPt" evidence="16">
    <location>
        <begin position="1"/>
        <end position="104"/>
    </location>
</feature>
<dbReference type="Gene3D" id="1.10.287.560">
    <property type="entry name" value="Histidine kinase CheA-like, homodimeric domain"/>
    <property type="match status" value="1"/>
</dbReference>
<evidence type="ECO:0000256" key="3">
    <source>
        <dbReference type="ARBA" id="ARBA00021495"/>
    </source>
</evidence>
<dbReference type="Pfam" id="PF02518">
    <property type="entry name" value="HATPase_c"/>
    <property type="match status" value="1"/>
</dbReference>
<dbReference type="InterPro" id="IPR051315">
    <property type="entry name" value="Bact_Chemotaxis_CheA"/>
</dbReference>